<dbReference type="Proteomes" id="UP001057402">
    <property type="component" value="Chromosome 12"/>
</dbReference>
<gene>
    <name evidence="1" type="ORF">MLD38_039455</name>
</gene>
<evidence type="ECO:0000313" key="2">
    <source>
        <dbReference type="Proteomes" id="UP001057402"/>
    </source>
</evidence>
<proteinExistence type="predicted"/>
<keyword evidence="2" id="KW-1185">Reference proteome</keyword>
<reference evidence="2" key="1">
    <citation type="journal article" date="2023" name="Front. Plant Sci.">
        <title>Chromosomal-level genome assembly of Melastoma candidum provides insights into trichome evolution.</title>
        <authorList>
            <person name="Zhong Y."/>
            <person name="Wu W."/>
            <person name="Sun C."/>
            <person name="Zou P."/>
            <person name="Liu Y."/>
            <person name="Dai S."/>
            <person name="Zhou R."/>
        </authorList>
    </citation>
    <scope>NUCLEOTIDE SEQUENCE [LARGE SCALE GENOMIC DNA]</scope>
</reference>
<comment type="caution">
    <text evidence="1">The sequence shown here is derived from an EMBL/GenBank/DDBJ whole genome shotgun (WGS) entry which is preliminary data.</text>
</comment>
<sequence>MKRSNLLVRSPPPSRHPNCRRYSSSGDTPLRPKCLASLVRRSTAETIPKILRSRPATDFTPSLASETLKLLWNDSQKSLLLFESLVATHPTSLSLASFNLAIDVAARSRQFSAVTSMICRMRSMGINPTLRTFSIVMERYVLAGKPERAIKVFTFMHEYGCPQDLHAFNTLLDVLCKAKRVEMAWDRVFKVFARRFAADRVSYNIIANGWCLVKRVGKALEILKVMLRKGIEPSSSTYNVVLKGFFRAGQVEEGWKFFLEMKKRKCGVDIVSYTTVVHGLGVAGEVGRAQKVFDEMAKVGILPSVATYNALIQVLCKKDSVKNAISVFNEMRRKGYTPNVTTYNLLIRGLCHAGHRDRAMEYMESMKKEDCDDNTQDDGDGSRPNVQTYNLLIRYFCDAGEIERAMSSFEEMNRGDYCLPNLDTYNILISSMFVRKRSEDLIVAGKLLVEMVERGFRPRRFAFNRVLNGLLLTGNQGFAQEILRMQSKFSHLPRQFKL</sequence>
<accession>A0ACB9L3I7</accession>
<dbReference type="EMBL" id="CM042891">
    <property type="protein sequence ID" value="KAI4303869.1"/>
    <property type="molecule type" value="Genomic_DNA"/>
</dbReference>
<name>A0ACB9L3I7_9MYRT</name>
<organism evidence="1 2">
    <name type="scientific">Melastoma candidum</name>
    <dbReference type="NCBI Taxonomy" id="119954"/>
    <lineage>
        <taxon>Eukaryota</taxon>
        <taxon>Viridiplantae</taxon>
        <taxon>Streptophyta</taxon>
        <taxon>Embryophyta</taxon>
        <taxon>Tracheophyta</taxon>
        <taxon>Spermatophyta</taxon>
        <taxon>Magnoliopsida</taxon>
        <taxon>eudicotyledons</taxon>
        <taxon>Gunneridae</taxon>
        <taxon>Pentapetalae</taxon>
        <taxon>rosids</taxon>
        <taxon>malvids</taxon>
        <taxon>Myrtales</taxon>
        <taxon>Melastomataceae</taxon>
        <taxon>Melastomatoideae</taxon>
        <taxon>Melastomateae</taxon>
        <taxon>Melastoma</taxon>
    </lineage>
</organism>
<protein>
    <submittedName>
        <fullName evidence="1">Uncharacterized protein</fullName>
    </submittedName>
</protein>
<evidence type="ECO:0000313" key="1">
    <source>
        <dbReference type="EMBL" id="KAI4303869.1"/>
    </source>
</evidence>